<name>A0ABU9DCU1_9BACL</name>
<protein>
    <submittedName>
        <fullName evidence="1">Uncharacterized protein</fullName>
    </submittedName>
</protein>
<keyword evidence="2" id="KW-1185">Reference proteome</keyword>
<dbReference type="Proteomes" id="UP001469365">
    <property type="component" value="Unassembled WGS sequence"/>
</dbReference>
<evidence type="ECO:0000313" key="2">
    <source>
        <dbReference type="Proteomes" id="UP001469365"/>
    </source>
</evidence>
<dbReference type="EMBL" id="JBBPCC010000001">
    <property type="protein sequence ID" value="MEK8126569.1"/>
    <property type="molecule type" value="Genomic_DNA"/>
</dbReference>
<gene>
    <name evidence="1" type="ORF">WMW72_01455</name>
</gene>
<accession>A0ABU9DCU1</accession>
<reference evidence="1 2" key="1">
    <citation type="submission" date="2024-04" db="EMBL/GenBank/DDBJ databases">
        <title>draft genome sequnece of Paenibacillus filicis.</title>
        <authorList>
            <person name="Kim D.-U."/>
        </authorList>
    </citation>
    <scope>NUCLEOTIDE SEQUENCE [LARGE SCALE GENOMIC DNA]</scope>
    <source>
        <strain evidence="1 2">KACC14197</strain>
    </source>
</reference>
<comment type="caution">
    <text evidence="1">The sequence shown here is derived from an EMBL/GenBank/DDBJ whole genome shotgun (WGS) entry which is preliminary data.</text>
</comment>
<evidence type="ECO:0000313" key="1">
    <source>
        <dbReference type="EMBL" id="MEK8126569.1"/>
    </source>
</evidence>
<organism evidence="1 2">
    <name type="scientific">Paenibacillus filicis</name>
    <dbReference type="NCBI Taxonomy" id="669464"/>
    <lineage>
        <taxon>Bacteria</taxon>
        <taxon>Bacillati</taxon>
        <taxon>Bacillota</taxon>
        <taxon>Bacilli</taxon>
        <taxon>Bacillales</taxon>
        <taxon>Paenibacillaceae</taxon>
        <taxon>Paenibacillus</taxon>
    </lineage>
</organism>
<sequence>MQTLSRIGGSSMFKGKLPNFLRWGRIRLPQKLLLVYTPLILLPALAGTYVVTASYTASSKARTAEYATDLLSLMGQKMDDRLIGYEKLSKQIMTDDGLLAWISVKPKSIYENFQIQNTINEKLNVSKFSKPS</sequence>
<proteinExistence type="predicted"/>
<dbReference type="RefSeq" id="WP_341413624.1">
    <property type="nucleotide sequence ID" value="NZ_JBBPCC010000001.1"/>
</dbReference>